<reference evidence="4" key="1">
    <citation type="submission" date="2013-08" db="EMBL/GenBank/DDBJ databases">
        <authorList>
            <person name="Mendez C."/>
            <person name="Richter M."/>
            <person name="Ferrer M."/>
            <person name="Sanchez J."/>
        </authorList>
    </citation>
    <scope>NUCLEOTIDE SEQUENCE</scope>
</reference>
<dbReference type="Pfam" id="PF06778">
    <property type="entry name" value="Chlor_dismutase"/>
    <property type="match status" value="1"/>
</dbReference>
<keyword evidence="3" id="KW-0408">Iron</keyword>
<dbReference type="InterPro" id="IPR010644">
    <property type="entry name" value="ChdC/CLD"/>
</dbReference>
<organism evidence="4">
    <name type="scientific">mine drainage metagenome</name>
    <dbReference type="NCBI Taxonomy" id="410659"/>
    <lineage>
        <taxon>unclassified sequences</taxon>
        <taxon>metagenomes</taxon>
        <taxon>ecological metagenomes</taxon>
    </lineage>
</organism>
<evidence type="ECO:0000256" key="2">
    <source>
        <dbReference type="ARBA" id="ARBA00022723"/>
    </source>
</evidence>
<keyword evidence="2" id="KW-0479">Metal-binding</keyword>
<accession>T1D8I3</accession>
<dbReference type="GO" id="GO:0016491">
    <property type="term" value="F:oxidoreductase activity"/>
    <property type="evidence" value="ECO:0007669"/>
    <property type="project" value="InterPro"/>
</dbReference>
<dbReference type="Gene3D" id="3.30.70.1030">
    <property type="entry name" value="Apc35880, domain 1"/>
    <property type="match status" value="1"/>
</dbReference>
<feature type="non-terminal residue" evidence="4">
    <location>
        <position position="1"/>
    </location>
</feature>
<keyword evidence="1" id="KW-0349">Heme</keyword>
<comment type="caution">
    <text evidence="4">The sequence shown here is derived from an EMBL/GenBank/DDBJ whole genome shotgun (WGS) entry which is preliminary data.</text>
</comment>
<reference evidence="4" key="2">
    <citation type="journal article" date="2014" name="ISME J.">
        <title>Microbial stratification in low pH oxic and suboxic macroscopic growths along an acid mine drainage.</title>
        <authorList>
            <person name="Mendez-Garcia C."/>
            <person name="Mesa V."/>
            <person name="Sprenger R.R."/>
            <person name="Richter M."/>
            <person name="Diez M.S."/>
            <person name="Solano J."/>
            <person name="Bargiela R."/>
            <person name="Golyshina O.V."/>
            <person name="Manteca A."/>
            <person name="Ramos J.L."/>
            <person name="Gallego J.R."/>
            <person name="Llorente I."/>
            <person name="Martins Dos Santos V.A."/>
            <person name="Jensen O.N."/>
            <person name="Pelaez A.I."/>
            <person name="Sanchez J."/>
            <person name="Ferrer M."/>
        </authorList>
    </citation>
    <scope>NUCLEOTIDE SEQUENCE</scope>
</reference>
<gene>
    <name evidence="4" type="ORF">B1A_02791</name>
</gene>
<dbReference type="InterPro" id="IPR011008">
    <property type="entry name" value="Dimeric_a/b-barrel"/>
</dbReference>
<protein>
    <submittedName>
        <fullName evidence="4">Chlorite dismutase</fullName>
    </submittedName>
</protein>
<dbReference type="GO" id="GO:0020037">
    <property type="term" value="F:heme binding"/>
    <property type="evidence" value="ECO:0007669"/>
    <property type="project" value="InterPro"/>
</dbReference>
<dbReference type="AlphaFoldDB" id="T1D8I3"/>
<evidence type="ECO:0000256" key="1">
    <source>
        <dbReference type="ARBA" id="ARBA00022617"/>
    </source>
</evidence>
<dbReference type="EMBL" id="AUZX01002065">
    <property type="protein sequence ID" value="EQD77734.1"/>
    <property type="molecule type" value="Genomic_DNA"/>
</dbReference>
<evidence type="ECO:0000313" key="4">
    <source>
        <dbReference type="EMBL" id="EQD77734.1"/>
    </source>
</evidence>
<evidence type="ECO:0000256" key="3">
    <source>
        <dbReference type="ARBA" id="ARBA00023004"/>
    </source>
</evidence>
<sequence>KEERGRQRAELAELLAEHNHRILLRTYTLVGTRGDSDMMIWAVSEEPEPLQALFAAINGTALAGYLDCAHSYTAMTKRSTYVDTEPPQPRGPPETV</sequence>
<name>T1D8I3_9ZZZZ</name>
<dbReference type="GO" id="GO:0046872">
    <property type="term" value="F:metal ion binding"/>
    <property type="evidence" value="ECO:0007669"/>
    <property type="project" value="UniProtKB-KW"/>
</dbReference>
<dbReference type="SUPFAM" id="SSF54909">
    <property type="entry name" value="Dimeric alpha+beta barrel"/>
    <property type="match status" value="1"/>
</dbReference>
<proteinExistence type="predicted"/>